<dbReference type="InterPro" id="IPR036390">
    <property type="entry name" value="WH_DNA-bd_sf"/>
</dbReference>
<dbReference type="Pfam" id="PF13545">
    <property type="entry name" value="HTH_Crp_2"/>
    <property type="match status" value="1"/>
</dbReference>
<dbReference type="GO" id="GO:0009536">
    <property type="term" value="C:plastid"/>
    <property type="evidence" value="ECO:0007669"/>
    <property type="project" value="UniProtKB-SubCell"/>
</dbReference>
<reference evidence="8 9" key="2">
    <citation type="journal article" date="2017" name="Proc. Natl. Acad. Sci. U.S.A.">
        <title>Insights into the red algae and eukaryotic evolution from the genome of Porphyra umbilicalis (Bangiophyceae, Rhodophyta).</title>
        <authorList>
            <person name="Brawley S.H."/>
            <person name="Blouin N.A."/>
            <person name="Ficko-Blean E."/>
            <person name="Wheeler G.L."/>
            <person name="Lohr M."/>
            <person name="Goodson H.V."/>
            <person name="Jenkins J.W."/>
            <person name="Blaby-Haas C.E."/>
            <person name="Helliwell K.E."/>
            <person name="Chan C.X."/>
            <person name="Marriage T.N."/>
            <person name="Bhattacharya D."/>
            <person name="Klein A.S."/>
            <person name="Badis Y."/>
            <person name="Brodie J."/>
            <person name="Cao Y."/>
            <person name="Collen J."/>
            <person name="Dittami S.M."/>
            <person name="Gachon C.M.M."/>
            <person name="Green B.R."/>
            <person name="Karpowicz S.J."/>
            <person name="Kim J.W."/>
            <person name="Kudahl U.J."/>
            <person name="Lin S."/>
            <person name="Michel G."/>
            <person name="Mittag M."/>
            <person name="Olson B.J.S.C."/>
            <person name="Pangilinan J.L."/>
            <person name="Peng Y."/>
            <person name="Qiu H."/>
            <person name="Shu S."/>
            <person name="Singer J.T."/>
            <person name="Smith A.G."/>
            <person name="Sprecher B.N."/>
            <person name="Wagner V."/>
            <person name="Wang W."/>
            <person name="Wang Z.Y."/>
            <person name="Yan J."/>
            <person name="Yarish C."/>
            <person name="Zauner-Riek S."/>
            <person name="Zhuang Y."/>
            <person name="Zou Y."/>
            <person name="Lindquist E.A."/>
            <person name="Grimwood J."/>
            <person name="Barry K.W."/>
            <person name="Rokhsar D.S."/>
            <person name="Schmutz J."/>
            <person name="Stiller J.W."/>
            <person name="Grossman A.R."/>
            <person name="Prochnik S.E."/>
        </authorList>
    </citation>
    <scope>NUCLEOTIDE SEQUENCE [LARGE SCALE GENOMIC DNA]</scope>
</reference>
<keyword evidence="3" id="KW-0238">DNA-binding</keyword>
<evidence type="ECO:0000313" key="8">
    <source>
        <dbReference type="EMBL" id="ASN78814.1"/>
    </source>
</evidence>
<evidence type="ECO:0000313" key="9">
    <source>
        <dbReference type="Proteomes" id="UP000218209"/>
    </source>
</evidence>
<evidence type="ECO:0000256" key="5">
    <source>
        <dbReference type="SAM" id="Phobius"/>
    </source>
</evidence>
<dbReference type="InterPro" id="IPR012318">
    <property type="entry name" value="HTH_CRP"/>
</dbReference>
<keyword evidence="2" id="KW-0805">Transcription regulation</keyword>
<evidence type="ECO:0000256" key="1">
    <source>
        <dbReference type="ARBA" id="ARBA00004474"/>
    </source>
</evidence>
<protein>
    <submittedName>
        <fullName evidence="7">Ycf28</fullName>
    </submittedName>
</protein>
<geneLocation type="plastid" evidence="7"/>
<comment type="subcellular location">
    <subcellularLocation>
        <location evidence="1">Plastid</location>
    </subcellularLocation>
</comment>
<keyword evidence="5" id="KW-0812">Transmembrane</keyword>
<keyword evidence="9" id="KW-1185">Reference proteome</keyword>
<sequence length="236" mass="27208">MNNHYLNQECSFEKVPKNIVKKNSCCSPWLNFFNQQSAEHQIFSLKQHDVLIFDANSTLYIILAGCLIVKKVFRNRKKIILNLLTSEDTFGHTQFASSHFYYEVEAIDVAQIVSIEYSTIMSICQNHHKFSVFFIDHLLLCSIKANRFMEIISHKSITNRLVSLLLLLSEHNGISQSNGIFLNLAITHRVLAQIIGSNRVSITRIMSELVQTKLISIQKKKVIIHDPILLSQRFFK</sequence>
<name>J7F7L1_PORUM</name>
<keyword evidence="5" id="KW-0472">Membrane</keyword>
<keyword evidence="7" id="KW-0934">Plastid</keyword>
<dbReference type="InterPro" id="IPR018490">
    <property type="entry name" value="cNMP-bd_dom_sf"/>
</dbReference>
<reference evidence="7" key="1">
    <citation type="journal article" date="2012" name="Mol. Phylogenet. Evol.">
        <title>Relative rates of evolution among the three genetic compartments of the red alga Porphyra differ from those of green plants and do not correlate with genome architecture.</title>
        <authorList>
            <person name="Smith D.R."/>
            <person name="Hua J."/>
            <person name="Lee R.W."/>
            <person name="Keeling P.J."/>
        </authorList>
    </citation>
    <scope>NUCLEOTIDE SEQUENCE</scope>
</reference>
<dbReference type="SUPFAM" id="SSF46785">
    <property type="entry name" value="Winged helix' DNA-binding domain"/>
    <property type="match status" value="1"/>
</dbReference>
<dbReference type="AlphaFoldDB" id="J7F7L1"/>
<organism evidence="7">
    <name type="scientific">Porphyra umbilicalis</name>
    <name type="common">Purple laver</name>
    <name type="synonym">Red alga</name>
    <dbReference type="NCBI Taxonomy" id="2786"/>
    <lineage>
        <taxon>Eukaryota</taxon>
        <taxon>Rhodophyta</taxon>
        <taxon>Bangiophyceae</taxon>
        <taxon>Bangiales</taxon>
        <taxon>Bangiaceae</taxon>
        <taxon>Porphyra</taxon>
    </lineage>
</organism>
<dbReference type="PROSITE" id="PS51063">
    <property type="entry name" value="HTH_CRP_2"/>
    <property type="match status" value="1"/>
</dbReference>
<feature type="domain" description="HTH crp-type" evidence="6">
    <location>
        <begin position="155"/>
        <end position="228"/>
    </location>
</feature>
<evidence type="ECO:0000259" key="6">
    <source>
        <dbReference type="PROSITE" id="PS51063"/>
    </source>
</evidence>
<dbReference type="GeneID" id="33873635"/>
<dbReference type="Gene3D" id="2.60.120.10">
    <property type="entry name" value="Jelly Rolls"/>
    <property type="match status" value="1"/>
</dbReference>
<dbReference type="SUPFAM" id="SSF51206">
    <property type="entry name" value="cAMP-binding domain-like"/>
    <property type="match status" value="1"/>
</dbReference>
<dbReference type="InterPro" id="IPR000595">
    <property type="entry name" value="cNMP-bd_dom"/>
</dbReference>
<dbReference type="CDD" id="cd00038">
    <property type="entry name" value="CAP_ED"/>
    <property type="match status" value="1"/>
</dbReference>
<evidence type="ECO:0000256" key="4">
    <source>
        <dbReference type="ARBA" id="ARBA00023163"/>
    </source>
</evidence>
<evidence type="ECO:0000256" key="2">
    <source>
        <dbReference type="ARBA" id="ARBA00023015"/>
    </source>
</evidence>
<evidence type="ECO:0000313" key="7">
    <source>
        <dbReference type="EMBL" id="AFC40010.1"/>
    </source>
</evidence>
<dbReference type="GO" id="GO:0003700">
    <property type="term" value="F:DNA-binding transcription factor activity"/>
    <property type="evidence" value="ECO:0007669"/>
    <property type="project" value="InterPro"/>
</dbReference>
<dbReference type="GO" id="GO:0003677">
    <property type="term" value="F:DNA binding"/>
    <property type="evidence" value="ECO:0007669"/>
    <property type="project" value="UniProtKB-KW"/>
</dbReference>
<dbReference type="PROSITE" id="PS00042">
    <property type="entry name" value="HTH_CRP_1"/>
    <property type="match status" value="1"/>
</dbReference>
<keyword evidence="5" id="KW-1133">Transmembrane helix</keyword>
<dbReference type="Pfam" id="PF00027">
    <property type="entry name" value="cNMP_binding"/>
    <property type="match status" value="1"/>
</dbReference>
<accession>J7F7L1</accession>
<dbReference type="Gene3D" id="1.10.10.10">
    <property type="entry name" value="Winged helix-like DNA-binding domain superfamily/Winged helix DNA-binding domain"/>
    <property type="match status" value="1"/>
</dbReference>
<keyword evidence="4" id="KW-0804">Transcription</keyword>
<evidence type="ECO:0000256" key="3">
    <source>
        <dbReference type="ARBA" id="ARBA00023125"/>
    </source>
</evidence>
<dbReference type="EMBL" id="MF385003">
    <property type="protein sequence ID" value="ASN78814.1"/>
    <property type="molecule type" value="Genomic_DNA"/>
</dbReference>
<keyword evidence="8" id="KW-0150">Chloroplast</keyword>
<dbReference type="Proteomes" id="UP000218209">
    <property type="component" value="Chloroplast Pltd"/>
</dbReference>
<dbReference type="RefSeq" id="YP_009413353.1">
    <property type="nucleotide sequence ID" value="NC_035573.1"/>
</dbReference>
<dbReference type="EMBL" id="JQ408795">
    <property type="protein sequence ID" value="AFC40010.1"/>
    <property type="molecule type" value="Genomic_DNA"/>
</dbReference>
<feature type="transmembrane region" description="Helical" evidence="5">
    <location>
        <begin position="50"/>
        <end position="69"/>
    </location>
</feature>
<dbReference type="SMART" id="SM00419">
    <property type="entry name" value="HTH_CRP"/>
    <property type="match status" value="1"/>
</dbReference>
<proteinExistence type="predicted"/>
<dbReference type="InterPro" id="IPR036388">
    <property type="entry name" value="WH-like_DNA-bd_sf"/>
</dbReference>
<dbReference type="InterPro" id="IPR018335">
    <property type="entry name" value="Tscrpt_reg_HTH_Crp-type_CS"/>
</dbReference>
<dbReference type="InterPro" id="IPR014710">
    <property type="entry name" value="RmlC-like_jellyroll"/>
</dbReference>
<gene>
    <name evidence="7" type="primary">ycf28</name>
</gene>
<dbReference type="CDD" id="cd00092">
    <property type="entry name" value="HTH_CRP"/>
    <property type="match status" value="1"/>
</dbReference>